<evidence type="ECO:0000313" key="2">
    <source>
        <dbReference type="Proteomes" id="UP001515480"/>
    </source>
</evidence>
<sequence>MATRDSLPLAGGRLRLRSGSSAEAWLRTARRGRCADAPASPWPSCAHDSSLAGGVFVLSDRDAKDFPSAFRTCAARCAACERCRHLSISLAARECAWAAACALDESRGDFRSAALPRPFLHSFPHSSLQSSSSVHSFAHSSLQSSSSVYSFAHTSLQSSSSVHSFPHSSLHSSSSPAASPHPSAHLHAAPPSLPRCAALLLAKCTLRHAPASNSTAAALPLARVYVLHYTCARARRRLQQSQLPRLGLPLTWVERCDRLSPADEQCALRPSAAPRHASAKPFLPPVLKLYTALRDMLSRGIEAALILEDDAKINFQALDSVGHALRRLALASALMGNWTLLSLGSYNAAGTDNGLPAGLHRSHAAVPGARRGGVMPAIAQAISLAGARHILAHAFPIEANIDILLSDEALSTASPGTTWYLKGLPGYNWTYAVTPAGSSLGTERSTASPSAGCRK</sequence>
<proteinExistence type="predicted"/>
<name>A0AB34IMM3_PRYPA</name>
<keyword evidence="2" id="KW-1185">Reference proteome</keyword>
<protein>
    <submittedName>
        <fullName evidence="1">Uncharacterized protein</fullName>
    </submittedName>
</protein>
<dbReference type="AlphaFoldDB" id="A0AB34IMM3"/>
<evidence type="ECO:0000313" key="1">
    <source>
        <dbReference type="EMBL" id="KAL1500714.1"/>
    </source>
</evidence>
<dbReference type="EMBL" id="JBGBPQ010000023">
    <property type="protein sequence ID" value="KAL1500714.1"/>
    <property type="molecule type" value="Genomic_DNA"/>
</dbReference>
<gene>
    <name evidence="1" type="ORF">AB1Y20_013360</name>
</gene>
<dbReference type="Proteomes" id="UP001515480">
    <property type="component" value="Unassembled WGS sequence"/>
</dbReference>
<reference evidence="1 2" key="1">
    <citation type="journal article" date="2024" name="Science">
        <title>Giant polyketide synthase enzymes in the biosynthesis of giant marine polyether toxins.</title>
        <authorList>
            <person name="Fallon T.R."/>
            <person name="Shende V.V."/>
            <person name="Wierzbicki I.H."/>
            <person name="Pendleton A.L."/>
            <person name="Watervoot N.F."/>
            <person name="Auber R.P."/>
            <person name="Gonzalez D.J."/>
            <person name="Wisecaver J.H."/>
            <person name="Moore B.S."/>
        </authorList>
    </citation>
    <scope>NUCLEOTIDE SEQUENCE [LARGE SCALE GENOMIC DNA]</scope>
    <source>
        <strain evidence="1 2">12B1</strain>
    </source>
</reference>
<organism evidence="1 2">
    <name type="scientific">Prymnesium parvum</name>
    <name type="common">Toxic golden alga</name>
    <dbReference type="NCBI Taxonomy" id="97485"/>
    <lineage>
        <taxon>Eukaryota</taxon>
        <taxon>Haptista</taxon>
        <taxon>Haptophyta</taxon>
        <taxon>Prymnesiophyceae</taxon>
        <taxon>Prymnesiales</taxon>
        <taxon>Prymnesiaceae</taxon>
        <taxon>Prymnesium</taxon>
    </lineage>
</organism>
<accession>A0AB34IMM3</accession>
<comment type="caution">
    <text evidence="1">The sequence shown here is derived from an EMBL/GenBank/DDBJ whole genome shotgun (WGS) entry which is preliminary data.</text>
</comment>